<proteinExistence type="predicted"/>
<feature type="transmembrane region" description="Helical" evidence="2">
    <location>
        <begin position="21"/>
        <end position="38"/>
    </location>
</feature>
<keyword evidence="2" id="KW-1133">Transmembrane helix</keyword>
<evidence type="ECO:0000313" key="3">
    <source>
        <dbReference type="EMBL" id="KAK8962565.1"/>
    </source>
</evidence>
<keyword evidence="2" id="KW-0472">Membrane</keyword>
<gene>
    <name evidence="3" type="ORF">KSP40_PGU020598</name>
</gene>
<organism evidence="3 4">
    <name type="scientific">Platanthera guangdongensis</name>
    <dbReference type="NCBI Taxonomy" id="2320717"/>
    <lineage>
        <taxon>Eukaryota</taxon>
        <taxon>Viridiplantae</taxon>
        <taxon>Streptophyta</taxon>
        <taxon>Embryophyta</taxon>
        <taxon>Tracheophyta</taxon>
        <taxon>Spermatophyta</taxon>
        <taxon>Magnoliopsida</taxon>
        <taxon>Liliopsida</taxon>
        <taxon>Asparagales</taxon>
        <taxon>Orchidaceae</taxon>
        <taxon>Orchidoideae</taxon>
        <taxon>Orchideae</taxon>
        <taxon>Orchidinae</taxon>
        <taxon>Platanthera</taxon>
    </lineage>
</organism>
<evidence type="ECO:0000256" key="2">
    <source>
        <dbReference type="SAM" id="Phobius"/>
    </source>
</evidence>
<reference evidence="3 4" key="1">
    <citation type="journal article" date="2022" name="Nat. Plants">
        <title>Genomes of leafy and leafless Platanthera orchids illuminate the evolution of mycoheterotrophy.</title>
        <authorList>
            <person name="Li M.H."/>
            <person name="Liu K.W."/>
            <person name="Li Z."/>
            <person name="Lu H.C."/>
            <person name="Ye Q.L."/>
            <person name="Zhang D."/>
            <person name="Wang J.Y."/>
            <person name="Li Y.F."/>
            <person name="Zhong Z.M."/>
            <person name="Liu X."/>
            <person name="Yu X."/>
            <person name="Liu D.K."/>
            <person name="Tu X.D."/>
            <person name="Liu B."/>
            <person name="Hao Y."/>
            <person name="Liao X.Y."/>
            <person name="Jiang Y.T."/>
            <person name="Sun W.H."/>
            <person name="Chen J."/>
            <person name="Chen Y.Q."/>
            <person name="Ai Y."/>
            <person name="Zhai J.W."/>
            <person name="Wu S.S."/>
            <person name="Zhou Z."/>
            <person name="Hsiao Y.Y."/>
            <person name="Wu W.L."/>
            <person name="Chen Y.Y."/>
            <person name="Lin Y.F."/>
            <person name="Hsu J.L."/>
            <person name="Li C.Y."/>
            <person name="Wang Z.W."/>
            <person name="Zhao X."/>
            <person name="Zhong W.Y."/>
            <person name="Ma X.K."/>
            <person name="Ma L."/>
            <person name="Huang J."/>
            <person name="Chen G.Z."/>
            <person name="Huang M.Z."/>
            <person name="Huang L."/>
            <person name="Peng D.H."/>
            <person name="Luo Y.B."/>
            <person name="Zou S.Q."/>
            <person name="Chen S.P."/>
            <person name="Lan S."/>
            <person name="Tsai W.C."/>
            <person name="Van de Peer Y."/>
            <person name="Liu Z.J."/>
        </authorList>
    </citation>
    <scope>NUCLEOTIDE SEQUENCE [LARGE SCALE GENOMIC DNA]</scope>
    <source>
        <strain evidence="3">Lor288</strain>
    </source>
</reference>
<comment type="caution">
    <text evidence="3">The sequence shown here is derived from an EMBL/GenBank/DDBJ whole genome shotgun (WGS) entry which is preliminary data.</text>
</comment>
<accession>A0ABR2MF41</accession>
<feature type="region of interest" description="Disordered" evidence="1">
    <location>
        <begin position="185"/>
        <end position="204"/>
    </location>
</feature>
<sequence length="335" mass="35824">MEKQRERERERGGLQRRQRELIMLFQFFCSNLMIPIMADEKARALRLLPLLKMKVFELFMGLVLKKQLLFPQGMLVVVHPHLENFPANSNIITELFDDIVVLFLQSPANSLGEAQHFLLLLGGESGPEAFAGGGGDHVSRLRRRRSGVGAVELVLAGGIGCRSAAEAGLEAEMFLVMAVGMQGRRREKQGQKSGRRRRRPSPARGVEGFAVEAAVAAAGGAFEGVVVEGHELAAAVEDVSADAGGVVLQAFFVARRAVAGGCFGGWVAGEGGSSGARVWVGGGRRGRRENEAVVRGRGRGRFGEGGGTNGRRAGGSAELAVVMDAASELHQSQRQ</sequence>
<feature type="compositionally biased region" description="Basic residues" evidence="1">
    <location>
        <begin position="185"/>
        <end position="201"/>
    </location>
</feature>
<dbReference type="EMBL" id="JBBWWR010000008">
    <property type="protein sequence ID" value="KAK8962565.1"/>
    <property type="molecule type" value="Genomic_DNA"/>
</dbReference>
<keyword evidence="2" id="KW-0812">Transmembrane</keyword>
<keyword evidence="4" id="KW-1185">Reference proteome</keyword>
<dbReference type="Proteomes" id="UP001412067">
    <property type="component" value="Unassembled WGS sequence"/>
</dbReference>
<name>A0ABR2MF41_9ASPA</name>
<protein>
    <submittedName>
        <fullName evidence="3">Uncharacterized protein</fullName>
    </submittedName>
</protein>
<evidence type="ECO:0000313" key="4">
    <source>
        <dbReference type="Proteomes" id="UP001412067"/>
    </source>
</evidence>
<evidence type="ECO:0000256" key="1">
    <source>
        <dbReference type="SAM" id="MobiDB-lite"/>
    </source>
</evidence>